<organism evidence="2 3">
    <name type="scientific">Dendrothele bispora (strain CBS 962.96)</name>
    <dbReference type="NCBI Taxonomy" id="1314807"/>
    <lineage>
        <taxon>Eukaryota</taxon>
        <taxon>Fungi</taxon>
        <taxon>Dikarya</taxon>
        <taxon>Basidiomycota</taxon>
        <taxon>Agaricomycotina</taxon>
        <taxon>Agaricomycetes</taxon>
        <taxon>Agaricomycetidae</taxon>
        <taxon>Agaricales</taxon>
        <taxon>Agaricales incertae sedis</taxon>
        <taxon>Dendrothele</taxon>
    </lineage>
</organism>
<dbReference type="EMBL" id="ML179694">
    <property type="protein sequence ID" value="THU82993.1"/>
    <property type="molecule type" value="Genomic_DNA"/>
</dbReference>
<feature type="compositionally biased region" description="Polar residues" evidence="1">
    <location>
        <begin position="125"/>
        <end position="148"/>
    </location>
</feature>
<feature type="compositionally biased region" description="Basic and acidic residues" evidence="1">
    <location>
        <begin position="104"/>
        <end position="124"/>
    </location>
</feature>
<evidence type="ECO:0000313" key="3">
    <source>
        <dbReference type="Proteomes" id="UP000297245"/>
    </source>
</evidence>
<protein>
    <submittedName>
        <fullName evidence="2">Uncharacterized protein</fullName>
    </submittedName>
</protein>
<feature type="region of interest" description="Disordered" evidence="1">
    <location>
        <begin position="1"/>
        <end position="149"/>
    </location>
</feature>
<evidence type="ECO:0000256" key="1">
    <source>
        <dbReference type="SAM" id="MobiDB-lite"/>
    </source>
</evidence>
<evidence type="ECO:0000313" key="2">
    <source>
        <dbReference type="EMBL" id="THU82993.1"/>
    </source>
</evidence>
<feature type="compositionally biased region" description="Polar residues" evidence="1">
    <location>
        <begin position="91"/>
        <end position="101"/>
    </location>
</feature>
<feature type="compositionally biased region" description="Polar residues" evidence="1">
    <location>
        <begin position="1"/>
        <end position="10"/>
    </location>
</feature>
<proteinExistence type="predicted"/>
<keyword evidence="3" id="KW-1185">Reference proteome</keyword>
<sequence length="200" mass="22368">MTHRQVQGQYTIFKDLPPLPTPRTDPHDSSEMKSSAKTTQAQSRPSSQMSRERSSSETLHSISSSSTRQNGTFIRSRISCNESSHTRTSRKSIQSSVNFPSQAPDEHSPPEISEIAKRRIRSDSDAQSVFSKSFKSNRTATSNSSAKSGCSGVSLLRVVRKSRETQSTIDEDDEELDEATREARVVTRLVGKRWRYESQG</sequence>
<accession>A0A4S8L3X3</accession>
<reference evidence="2 3" key="1">
    <citation type="journal article" date="2019" name="Nat. Ecol. Evol.">
        <title>Megaphylogeny resolves global patterns of mushroom evolution.</title>
        <authorList>
            <person name="Varga T."/>
            <person name="Krizsan K."/>
            <person name="Foldi C."/>
            <person name="Dima B."/>
            <person name="Sanchez-Garcia M."/>
            <person name="Sanchez-Ramirez S."/>
            <person name="Szollosi G.J."/>
            <person name="Szarkandi J.G."/>
            <person name="Papp V."/>
            <person name="Albert L."/>
            <person name="Andreopoulos W."/>
            <person name="Angelini C."/>
            <person name="Antonin V."/>
            <person name="Barry K.W."/>
            <person name="Bougher N.L."/>
            <person name="Buchanan P."/>
            <person name="Buyck B."/>
            <person name="Bense V."/>
            <person name="Catcheside P."/>
            <person name="Chovatia M."/>
            <person name="Cooper J."/>
            <person name="Damon W."/>
            <person name="Desjardin D."/>
            <person name="Finy P."/>
            <person name="Geml J."/>
            <person name="Haridas S."/>
            <person name="Hughes K."/>
            <person name="Justo A."/>
            <person name="Karasinski D."/>
            <person name="Kautmanova I."/>
            <person name="Kiss B."/>
            <person name="Kocsube S."/>
            <person name="Kotiranta H."/>
            <person name="LaButti K.M."/>
            <person name="Lechner B.E."/>
            <person name="Liimatainen K."/>
            <person name="Lipzen A."/>
            <person name="Lukacs Z."/>
            <person name="Mihaltcheva S."/>
            <person name="Morgado L.N."/>
            <person name="Niskanen T."/>
            <person name="Noordeloos M.E."/>
            <person name="Ohm R.A."/>
            <person name="Ortiz-Santana B."/>
            <person name="Ovrebo C."/>
            <person name="Racz N."/>
            <person name="Riley R."/>
            <person name="Savchenko A."/>
            <person name="Shiryaev A."/>
            <person name="Soop K."/>
            <person name="Spirin V."/>
            <person name="Szebenyi C."/>
            <person name="Tomsovsky M."/>
            <person name="Tulloss R.E."/>
            <person name="Uehling J."/>
            <person name="Grigoriev I.V."/>
            <person name="Vagvolgyi C."/>
            <person name="Papp T."/>
            <person name="Martin F.M."/>
            <person name="Miettinen O."/>
            <person name="Hibbett D.S."/>
            <person name="Nagy L.G."/>
        </authorList>
    </citation>
    <scope>NUCLEOTIDE SEQUENCE [LARGE SCALE GENOMIC DNA]</scope>
    <source>
        <strain evidence="2 3">CBS 962.96</strain>
    </source>
</reference>
<name>A0A4S8L3X3_DENBC</name>
<gene>
    <name evidence="2" type="ORF">K435DRAFT_871773</name>
</gene>
<feature type="compositionally biased region" description="Polar residues" evidence="1">
    <location>
        <begin position="67"/>
        <end position="83"/>
    </location>
</feature>
<dbReference type="AlphaFoldDB" id="A0A4S8L3X3"/>
<feature type="compositionally biased region" description="Low complexity" evidence="1">
    <location>
        <begin position="56"/>
        <end position="66"/>
    </location>
</feature>
<dbReference type="Proteomes" id="UP000297245">
    <property type="component" value="Unassembled WGS sequence"/>
</dbReference>
<feature type="region of interest" description="Disordered" evidence="1">
    <location>
        <begin position="162"/>
        <end position="181"/>
    </location>
</feature>
<feature type="compositionally biased region" description="Polar residues" evidence="1">
    <location>
        <begin position="32"/>
        <end position="41"/>
    </location>
</feature>